<dbReference type="EMBL" id="KN826447">
    <property type="protein sequence ID" value="KIK78866.1"/>
    <property type="molecule type" value="Genomic_DNA"/>
</dbReference>
<protein>
    <submittedName>
        <fullName evidence="1">Uncharacterized protein</fullName>
    </submittedName>
</protein>
<dbReference type="OrthoDB" id="3212410at2759"/>
<proteinExistence type="predicted"/>
<keyword evidence="2" id="KW-1185">Reference proteome</keyword>
<gene>
    <name evidence="1" type="ORF">PAXRUDRAFT_162859</name>
</gene>
<dbReference type="HOGENOM" id="CLU_2498503_0_0_1"/>
<sequence>MNITSSPRPCDWFTDHPDFDSDNARNRRTFDVLKAGLVDSTFLVSRKRTRNFLDISSVWKQAVLQNIRDADADSNSSDEYWLALDK</sequence>
<dbReference type="Proteomes" id="UP000054538">
    <property type="component" value="Unassembled WGS sequence"/>
</dbReference>
<evidence type="ECO:0000313" key="1">
    <source>
        <dbReference type="EMBL" id="KIK78866.1"/>
    </source>
</evidence>
<organism evidence="1 2">
    <name type="scientific">Paxillus rubicundulus Ve08.2h10</name>
    <dbReference type="NCBI Taxonomy" id="930991"/>
    <lineage>
        <taxon>Eukaryota</taxon>
        <taxon>Fungi</taxon>
        <taxon>Dikarya</taxon>
        <taxon>Basidiomycota</taxon>
        <taxon>Agaricomycotina</taxon>
        <taxon>Agaricomycetes</taxon>
        <taxon>Agaricomycetidae</taxon>
        <taxon>Boletales</taxon>
        <taxon>Paxilineae</taxon>
        <taxon>Paxillaceae</taxon>
        <taxon>Paxillus</taxon>
    </lineage>
</organism>
<evidence type="ECO:0000313" key="2">
    <source>
        <dbReference type="Proteomes" id="UP000054538"/>
    </source>
</evidence>
<reference evidence="2" key="2">
    <citation type="submission" date="2015-01" db="EMBL/GenBank/DDBJ databases">
        <title>Evolutionary Origins and Diversification of the Mycorrhizal Mutualists.</title>
        <authorList>
            <consortium name="DOE Joint Genome Institute"/>
            <consortium name="Mycorrhizal Genomics Consortium"/>
            <person name="Kohler A."/>
            <person name="Kuo A."/>
            <person name="Nagy L.G."/>
            <person name="Floudas D."/>
            <person name="Copeland A."/>
            <person name="Barry K.W."/>
            <person name="Cichocki N."/>
            <person name="Veneault-Fourrey C."/>
            <person name="LaButti K."/>
            <person name="Lindquist E.A."/>
            <person name="Lipzen A."/>
            <person name="Lundell T."/>
            <person name="Morin E."/>
            <person name="Murat C."/>
            <person name="Riley R."/>
            <person name="Ohm R."/>
            <person name="Sun H."/>
            <person name="Tunlid A."/>
            <person name="Henrissat B."/>
            <person name="Grigoriev I.V."/>
            <person name="Hibbett D.S."/>
            <person name="Martin F."/>
        </authorList>
    </citation>
    <scope>NUCLEOTIDE SEQUENCE [LARGE SCALE GENOMIC DNA]</scope>
    <source>
        <strain evidence="2">Ve08.2h10</strain>
    </source>
</reference>
<dbReference type="InParanoid" id="A0A0D0D5G4"/>
<reference evidence="1 2" key="1">
    <citation type="submission" date="2014-04" db="EMBL/GenBank/DDBJ databases">
        <authorList>
            <consortium name="DOE Joint Genome Institute"/>
            <person name="Kuo A."/>
            <person name="Kohler A."/>
            <person name="Jargeat P."/>
            <person name="Nagy L.G."/>
            <person name="Floudas D."/>
            <person name="Copeland A."/>
            <person name="Barry K.W."/>
            <person name="Cichocki N."/>
            <person name="Veneault-Fourrey C."/>
            <person name="LaButti K."/>
            <person name="Lindquist E.A."/>
            <person name="Lipzen A."/>
            <person name="Lundell T."/>
            <person name="Morin E."/>
            <person name="Murat C."/>
            <person name="Sun H."/>
            <person name="Tunlid A."/>
            <person name="Henrissat B."/>
            <person name="Grigoriev I.V."/>
            <person name="Hibbett D.S."/>
            <person name="Martin F."/>
            <person name="Nordberg H.P."/>
            <person name="Cantor M.N."/>
            <person name="Hua S.X."/>
        </authorList>
    </citation>
    <scope>NUCLEOTIDE SEQUENCE [LARGE SCALE GENOMIC DNA]</scope>
    <source>
        <strain evidence="1 2">Ve08.2h10</strain>
    </source>
</reference>
<accession>A0A0D0D5G4</accession>
<dbReference type="AlphaFoldDB" id="A0A0D0D5G4"/>
<name>A0A0D0D5G4_9AGAM</name>